<dbReference type="SUPFAM" id="SSF55136">
    <property type="entry name" value="Probable bacterial effector-binding domain"/>
    <property type="match status" value="1"/>
</dbReference>
<dbReference type="InterPro" id="IPR010499">
    <property type="entry name" value="AraC_E-bd"/>
</dbReference>
<name>A0ABN1Y6C3_9ACTN</name>
<keyword evidence="4" id="KW-1185">Reference proteome</keyword>
<dbReference type="InterPro" id="IPR047057">
    <property type="entry name" value="MerR_fam"/>
</dbReference>
<dbReference type="PROSITE" id="PS50937">
    <property type="entry name" value="HTH_MERR_2"/>
    <property type="match status" value="1"/>
</dbReference>
<sequence length="279" mass="30416">MRDPDDVPRDDLLTIGRFARLCRLSVKQLRHYDDTGLLTPARVDPATGYRYYAPHQARDALTVALLRELDVPLAVIGATLAAAEPERARLLRAERDRVAERITRDRARLELLERLADGGGLPGYEITSGREPQRRLVVVRAVAGPGELAERIGACVGRLLEGLDGTPWRPPLWGLFPLDLAEGMRIAIGAETAGTEQGAPAGLERETLPAGPALETVHHGPYAQLPFAYHALLAAVHERGLRPLAPVREAYLVGPGEAPAEEWTTRLVVRVAERAEEAA</sequence>
<proteinExistence type="predicted"/>
<evidence type="ECO:0000259" key="2">
    <source>
        <dbReference type="PROSITE" id="PS50937"/>
    </source>
</evidence>
<dbReference type="EMBL" id="BAAAKJ010000210">
    <property type="protein sequence ID" value="GAA1399029.1"/>
    <property type="molecule type" value="Genomic_DNA"/>
</dbReference>
<dbReference type="PANTHER" id="PTHR30204:SF97">
    <property type="entry name" value="MERR FAMILY REGULATORY PROTEIN"/>
    <property type="match status" value="1"/>
</dbReference>
<dbReference type="PANTHER" id="PTHR30204">
    <property type="entry name" value="REDOX-CYCLING DRUG-SENSING TRANSCRIPTIONAL ACTIVATOR SOXR"/>
    <property type="match status" value="1"/>
</dbReference>
<dbReference type="Gene3D" id="3.20.80.10">
    <property type="entry name" value="Regulatory factor, effector binding domain"/>
    <property type="match status" value="1"/>
</dbReference>
<dbReference type="InterPro" id="IPR011256">
    <property type="entry name" value="Reg_factor_effector_dom_sf"/>
</dbReference>
<dbReference type="CDD" id="cd01107">
    <property type="entry name" value="HTH_BmrR"/>
    <property type="match status" value="1"/>
</dbReference>
<dbReference type="InterPro" id="IPR029442">
    <property type="entry name" value="GyrI-like"/>
</dbReference>
<feature type="domain" description="HTH merR-type" evidence="2">
    <location>
        <begin position="12"/>
        <end position="82"/>
    </location>
</feature>
<evidence type="ECO:0000256" key="1">
    <source>
        <dbReference type="ARBA" id="ARBA00023125"/>
    </source>
</evidence>
<organism evidence="3 4">
    <name type="scientific">Kitasatospora putterlickiae</name>
    <dbReference type="NCBI Taxonomy" id="221725"/>
    <lineage>
        <taxon>Bacteria</taxon>
        <taxon>Bacillati</taxon>
        <taxon>Actinomycetota</taxon>
        <taxon>Actinomycetes</taxon>
        <taxon>Kitasatosporales</taxon>
        <taxon>Streptomycetaceae</taxon>
        <taxon>Kitasatospora</taxon>
    </lineage>
</organism>
<accession>A0ABN1Y6C3</accession>
<dbReference type="PROSITE" id="PS00552">
    <property type="entry name" value="HTH_MERR_1"/>
    <property type="match status" value="1"/>
</dbReference>
<keyword evidence="1" id="KW-0238">DNA-binding</keyword>
<reference evidence="3 4" key="1">
    <citation type="journal article" date="2019" name="Int. J. Syst. Evol. Microbiol.">
        <title>The Global Catalogue of Microorganisms (GCM) 10K type strain sequencing project: providing services to taxonomists for standard genome sequencing and annotation.</title>
        <authorList>
            <consortium name="The Broad Institute Genomics Platform"/>
            <consortium name="The Broad Institute Genome Sequencing Center for Infectious Disease"/>
            <person name="Wu L."/>
            <person name="Ma J."/>
        </authorList>
    </citation>
    <scope>NUCLEOTIDE SEQUENCE [LARGE SCALE GENOMIC DNA]</scope>
    <source>
        <strain evidence="3 4">JCM 12393</strain>
    </source>
</reference>
<dbReference type="InterPro" id="IPR000551">
    <property type="entry name" value="MerR-type_HTH_dom"/>
</dbReference>
<dbReference type="Pfam" id="PF06445">
    <property type="entry name" value="GyrI-like"/>
    <property type="match status" value="1"/>
</dbReference>
<dbReference type="Gene3D" id="1.10.1660.10">
    <property type="match status" value="1"/>
</dbReference>
<dbReference type="RefSeq" id="WP_344337460.1">
    <property type="nucleotide sequence ID" value="NZ_BAAAKJ010000210.1"/>
</dbReference>
<protein>
    <submittedName>
        <fullName evidence="3">MerR family transcriptional regulator</fullName>
    </submittedName>
</protein>
<dbReference type="Proteomes" id="UP001499863">
    <property type="component" value="Unassembled WGS sequence"/>
</dbReference>
<dbReference type="SUPFAM" id="SSF46955">
    <property type="entry name" value="Putative DNA-binding domain"/>
    <property type="match status" value="1"/>
</dbReference>
<dbReference type="InterPro" id="IPR009061">
    <property type="entry name" value="DNA-bd_dom_put_sf"/>
</dbReference>
<comment type="caution">
    <text evidence="3">The sequence shown here is derived from an EMBL/GenBank/DDBJ whole genome shotgun (WGS) entry which is preliminary data.</text>
</comment>
<evidence type="ECO:0000313" key="4">
    <source>
        <dbReference type="Proteomes" id="UP001499863"/>
    </source>
</evidence>
<evidence type="ECO:0000313" key="3">
    <source>
        <dbReference type="EMBL" id="GAA1399029.1"/>
    </source>
</evidence>
<gene>
    <name evidence="3" type="ORF">GCM10009639_38240</name>
</gene>
<dbReference type="SMART" id="SM00871">
    <property type="entry name" value="AraC_E_bind"/>
    <property type="match status" value="1"/>
</dbReference>
<dbReference type="SMART" id="SM00422">
    <property type="entry name" value="HTH_MERR"/>
    <property type="match status" value="1"/>
</dbReference>
<dbReference type="Pfam" id="PF13411">
    <property type="entry name" value="MerR_1"/>
    <property type="match status" value="1"/>
</dbReference>